<accession>A0ABS7QDB6</accession>
<dbReference type="EMBL" id="JAINZZ010000043">
    <property type="protein sequence ID" value="MBY8881167.1"/>
    <property type="molecule type" value="Genomic_DNA"/>
</dbReference>
<keyword evidence="5" id="KW-1185">Reference proteome</keyword>
<reference evidence="4 5" key="1">
    <citation type="submission" date="2021-08" db="EMBL/GenBank/DDBJ databases">
        <title>WGS of actinomycetes from Thailand.</title>
        <authorList>
            <person name="Thawai C."/>
        </authorList>
    </citation>
    <scope>NUCLEOTIDE SEQUENCE [LARGE SCALE GENOMIC DNA]</scope>
    <source>
        <strain evidence="4 5">PLK6-54</strain>
    </source>
</reference>
<dbReference type="RefSeq" id="WP_222966955.1">
    <property type="nucleotide sequence ID" value="NZ_JAINZZ010000043.1"/>
</dbReference>
<dbReference type="PANTHER" id="PTHR43008:SF4">
    <property type="entry name" value="CHAIN DEHYDROGENASE, PUTATIVE (AFU_ORTHOLOGUE AFUA_4G08710)-RELATED"/>
    <property type="match status" value="1"/>
</dbReference>
<evidence type="ECO:0000313" key="5">
    <source>
        <dbReference type="Proteomes" id="UP000778578"/>
    </source>
</evidence>
<dbReference type="InterPro" id="IPR057326">
    <property type="entry name" value="KR_dom"/>
</dbReference>
<dbReference type="PRINTS" id="PR00081">
    <property type="entry name" value="GDHRDH"/>
</dbReference>
<dbReference type="SUPFAM" id="SSF51735">
    <property type="entry name" value="NAD(P)-binding Rossmann-fold domains"/>
    <property type="match status" value="1"/>
</dbReference>
<feature type="domain" description="Ketoreductase" evidence="3">
    <location>
        <begin position="7"/>
        <end position="186"/>
    </location>
</feature>
<comment type="similarity">
    <text evidence="1">Belongs to the short-chain dehydrogenases/reductases (SDR) family.</text>
</comment>
<protein>
    <submittedName>
        <fullName evidence="4">SDR family oxidoreductase</fullName>
    </submittedName>
</protein>
<dbReference type="InterPro" id="IPR020904">
    <property type="entry name" value="Sc_DH/Rdtase_CS"/>
</dbReference>
<sequence length="250" mass="25896">MEQLKDQTAVVTGGTSGIGLAAAKRFTAEGAYVFITGRRQEALDDAVAQLGADATGVRGDVSDPADLDRLYASVAERGKLVDVLFANAGGGEFAPLEQITEQHFDATFDANVKGMLFTVQKALPLLNSEGASVILTGSTAAGSGAEAFGVYAASKAAVRSFGRTWANELKGRHVRVNTLVPGVTDTAGITGLAPNAEEAEMLKAMLTSQVPLGRMSHPDEIAAAALFLASKESSYVTGSELYVDGGLNQI</sequence>
<organism evidence="4 5">
    <name type="scientific">Actinacidiphila acidipaludis</name>
    <dbReference type="NCBI Taxonomy" id="2873382"/>
    <lineage>
        <taxon>Bacteria</taxon>
        <taxon>Bacillati</taxon>
        <taxon>Actinomycetota</taxon>
        <taxon>Actinomycetes</taxon>
        <taxon>Kitasatosporales</taxon>
        <taxon>Streptomycetaceae</taxon>
        <taxon>Actinacidiphila</taxon>
    </lineage>
</organism>
<evidence type="ECO:0000259" key="3">
    <source>
        <dbReference type="SMART" id="SM00822"/>
    </source>
</evidence>
<dbReference type="PANTHER" id="PTHR43008">
    <property type="entry name" value="BENZIL REDUCTASE"/>
    <property type="match status" value="1"/>
</dbReference>
<dbReference type="Proteomes" id="UP000778578">
    <property type="component" value="Unassembled WGS sequence"/>
</dbReference>
<comment type="caution">
    <text evidence="4">The sequence shown here is derived from an EMBL/GenBank/DDBJ whole genome shotgun (WGS) entry which is preliminary data.</text>
</comment>
<dbReference type="Pfam" id="PF13561">
    <property type="entry name" value="adh_short_C2"/>
    <property type="match status" value="1"/>
</dbReference>
<dbReference type="CDD" id="cd05233">
    <property type="entry name" value="SDR_c"/>
    <property type="match status" value="1"/>
</dbReference>
<keyword evidence="2" id="KW-0560">Oxidoreductase</keyword>
<evidence type="ECO:0000313" key="4">
    <source>
        <dbReference type="EMBL" id="MBY8881167.1"/>
    </source>
</evidence>
<evidence type="ECO:0000256" key="2">
    <source>
        <dbReference type="ARBA" id="ARBA00023002"/>
    </source>
</evidence>
<gene>
    <name evidence="4" type="ORF">K7862_26540</name>
</gene>
<name>A0ABS7QDB6_9ACTN</name>
<dbReference type="SMART" id="SM00822">
    <property type="entry name" value="PKS_KR"/>
    <property type="match status" value="1"/>
</dbReference>
<dbReference type="InterPro" id="IPR036291">
    <property type="entry name" value="NAD(P)-bd_dom_sf"/>
</dbReference>
<dbReference type="PROSITE" id="PS00061">
    <property type="entry name" value="ADH_SHORT"/>
    <property type="match status" value="1"/>
</dbReference>
<dbReference type="InterPro" id="IPR002347">
    <property type="entry name" value="SDR_fam"/>
</dbReference>
<dbReference type="Gene3D" id="3.40.50.720">
    <property type="entry name" value="NAD(P)-binding Rossmann-like Domain"/>
    <property type="match status" value="1"/>
</dbReference>
<proteinExistence type="inferred from homology"/>
<evidence type="ECO:0000256" key="1">
    <source>
        <dbReference type="ARBA" id="ARBA00006484"/>
    </source>
</evidence>